<evidence type="ECO:0000256" key="4">
    <source>
        <dbReference type="ARBA" id="ARBA00022827"/>
    </source>
</evidence>
<sequence length="387" mass="42164">MPLEEPEHITLIRGTVRRFVEAEMPREAARRWDKENHFPRPVFDRLAALGLMSLTVAEEHGGAGRDIPAAMVVIEELARRSMAVAVPYIMCTCYAGMNLEECASPEQKAELLPKVAAGEILFAYGWTEPDVGADIASVKTTAVRDGDTVVINGAKRFCSGAAISDYIYALVRSGPAGERYRNLSIILIPPGTPGVSITGIDCMGMKGAATTDVAFTDVRVPFAHVVGGPEGWNRGWDFIVGSGLDVEKLEVAALALGIATAAYDDCWTYVQERVQFGRPICANQSIRHMLADMRTALHGCRLMMTHAAQLAQANKVCRLETSMTKLHICEVGKKIALDAQTIFGAYGYAKEYDVERYVRESLLMPIIGGSAAIQRNNIVNWMGLPKA</sequence>
<dbReference type="Pfam" id="PF02771">
    <property type="entry name" value="Acyl-CoA_dh_N"/>
    <property type="match status" value="1"/>
</dbReference>
<gene>
    <name evidence="9" type="ORF">C8P66_14011</name>
</gene>
<keyword evidence="4 5" id="KW-0274">FAD</keyword>
<comment type="cofactor">
    <cofactor evidence="1 5">
        <name>FAD</name>
        <dbReference type="ChEBI" id="CHEBI:57692"/>
    </cofactor>
</comment>
<dbReference type="InterPro" id="IPR037069">
    <property type="entry name" value="AcylCoA_DH/ox_N_sf"/>
</dbReference>
<dbReference type="InterPro" id="IPR013786">
    <property type="entry name" value="AcylCoA_DH/ox_N"/>
</dbReference>
<feature type="domain" description="Acyl-CoA dehydrogenase/oxidase C-terminal" evidence="6">
    <location>
        <begin position="233"/>
        <end position="382"/>
    </location>
</feature>
<comment type="similarity">
    <text evidence="2 5">Belongs to the acyl-CoA dehydrogenase family.</text>
</comment>
<keyword evidence="5" id="KW-0560">Oxidoreductase</keyword>
<comment type="caution">
    <text evidence="9">The sequence shown here is derived from an EMBL/GenBank/DDBJ whole genome shotgun (WGS) entry which is preliminary data.</text>
</comment>
<dbReference type="Gene3D" id="1.10.540.10">
    <property type="entry name" value="Acyl-CoA dehydrogenase/oxidase, N-terminal domain"/>
    <property type="match status" value="1"/>
</dbReference>
<dbReference type="AlphaFoldDB" id="A0A2W7IGD5"/>
<proteinExistence type="inferred from homology"/>
<name>A0A2W7IGD5_9PROT</name>
<keyword evidence="10" id="KW-1185">Reference proteome</keyword>
<evidence type="ECO:0000256" key="2">
    <source>
        <dbReference type="ARBA" id="ARBA00009347"/>
    </source>
</evidence>
<feature type="domain" description="Acyl-CoA oxidase/dehydrogenase middle" evidence="7">
    <location>
        <begin position="123"/>
        <end position="218"/>
    </location>
</feature>
<dbReference type="InterPro" id="IPR036250">
    <property type="entry name" value="AcylCo_DH-like_C"/>
</dbReference>
<dbReference type="SUPFAM" id="SSF56645">
    <property type="entry name" value="Acyl-CoA dehydrogenase NM domain-like"/>
    <property type="match status" value="1"/>
</dbReference>
<dbReference type="RefSeq" id="WP_111400446.1">
    <property type="nucleotide sequence ID" value="NZ_QKYU01000040.1"/>
</dbReference>
<dbReference type="Proteomes" id="UP000249688">
    <property type="component" value="Unassembled WGS sequence"/>
</dbReference>
<dbReference type="PANTHER" id="PTHR43884:SF37">
    <property type="entry name" value="ACYL-COA DEHYDROGENASE"/>
    <property type="match status" value="1"/>
</dbReference>
<evidence type="ECO:0000313" key="10">
    <source>
        <dbReference type="Proteomes" id="UP000249688"/>
    </source>
</evidence>
<dbReference type="Pfam" id="PF02770">
    <property type="entry name" value="Acyl-CoA_dh_M"/>
    <property type="match status" value="1"/>
</dbReference>
<accession>A0A2W7IGD5</accession>
<dbReference type="InterPro" id="IPR009075">
    <property type="entry name" value="AcylCo_DH/oxidase_C"/>
</dbReference>
<keyword evidence="3 5" id="KW-0285">Flavoprotein</keyword>
<evidence type="ECO:0000259" key="8">
    <source>
        <dbReference type="Pfam" id="PF02771"/>
    </source>
</evidence>
<dbReference type="Gene3D" id="1.20.140.10">
    <property type="entry name" value="Butyryl-CoA Dehydrogenase, subunit A, domain 3"/>
    <property type="match status" value="1"/>
</dbReference>
<dbReference type="SUPFAM" id="SSF47203">
    <property type="entry name" value="Acyl-CoA dehydrogenase C-terminal domain-like"/>
    <property type="match status" value="1"/>
</dbReference>
<evidence type="ECO:0000313" key="9">
    <source>
        <dbReference type="EMBL" id="PZW37833.1"/>
    </source>
</evidence>
<dbReference type="Gene3D" id="2.40.110.10">
    <property type="entry name" value="Butyryl-CoA Dehydrogenase, subunit A, domain 2"/>
    <property type="match status" value="1"/>
</dbReference>
<dbReference type="PIRSF" id="PIRSF016578">
    <property type="entry name" value="HsaA"/>
    <property type="match status" value="1"/>
</dbReference>
<dbReference type="GO" id="GO:0050660">
    <property type="term" value="F:flavin adenine dinucleotide binding"/>
    <property type="evidence" value="ECO:0007669"/>
    <property type="project" value="InterPro"/>
</dbReference>
<dbReference type="GO" id="GO:0003995">
    <property type="term" value="F:acyl-CoA dehydrogenase activity"/>
    <property type="evidence" value="ECO:0007669"/>
    <property type="project" value="TreeGrafter"/>
</dbReference>
<evidence type="ECO:0000259" key="6">
    <source>
        <dbReference type="Pfam" id="PF00441"/>
    </source>
</evidence>
<evidence type="ECO:0000259" key="7">
    <source>
        <dbReference type="Pfam" id="PF02770"/>
    </source>
</evidence>
<reference evidence="9 10" key="1">
    <citation type="submission" date="2018-06" db="EMBL/GenBank/DDBJ databases">
        <title>Genomic Encyclopedia of Archaeal and Bacterial Type Strains, Phase II (KMG-II): from individual species to whole genera.</title>
        <authorList>
            <person name="Goeker M."/>
        </authorList>
    </citation>
    <scope>NUCLEOTIDE SEQUENCE [LARGE SCALE GENOMIC DNA]</scope>
    <source>
        <strain evidence="9 10">DSM 24525</strain>
    </source>
</reference>
<evidence type="ECO:0000256" key="3">
    <source>
        <dbReference type="ARBA" id="ARBA00022630"/>
    </source>
</evidence>
<dbReference type="OrthoDB" id="5510711at2"/>
<organism evidence="9 10">
    <name type="scientific">Humitalea rosea</name>
    <dbReference type="NCBI Taxonomy" id="990373"/>
    <lineage>
        <taxon>Bacteria</taxon>
        <taxon>Pseudomonadati</taxon>
        <taxon>Pseudomonadota</taxon>
        <taxon>Alphaproteobacteria</taxon>
        <taxon>Acetobacterales</taxon>
        <taxon>Roseomonadaceae</taxon>
        <taxon>Humitalea</taxon>
    </lineage>
</organism>
<protein>
    <submittedName>
        <fullName evidence="9">Alkylation response protein AidB-like acyl-CoA dehydrogenase</fullName>
    </submittedName>
</protein>
<dbReference type="InterPro" id="IPR046373">
    <property type="entry name" value="Acyl-CoA_Oxase/DH_mid-dom_sf"/>
</dbReference>
<dbReference type="InterPro" id="IPR006091">
    <property type="entry name" value="Acyl-CoA_Oxase/DH_mid-dom"/>
</dbReference>
<feature type="domain" description="Acyl-CoA dehydrogenase/oxidase N-terminal" evidence="8">
    <location>
        <begin position="9"/>
        <end position="119"/>
    </location>
</feature>
<dbReference type="InterPro" id="IPR009100">
    <property type="entry name" value="AcylCoA_DH/oxidase_NM_dom_sf"/>
</dbReference>
<dbReference type="PANTHER" id="PTHR43884">
    <property type="entry name" value="ACYL-COA DEHYDROGENASE"/>
    <property type="match status" value="1"/>
</dbReference>
<dbReference type="Pfam" id="PF00441">
    <property type="entry name" value="Acyl-CoA_dh_1"/>
    <property type="match status" value="1"/>
</dbReference>
<evidence type="ECO:0000256" key="1">
    <source>
        <dbReference type="ARBA" id="ARBA00001974"/>
    </source>
</evidence>
<evidence type="ECO:0000256" key="5">
    <source>
        <dbReference type="RuleBase" id="RU362125"/>
    </source>
</evidence>
<dbReference type="EMBL" id="QKYU01000040">
    <property type="protein sequence ID" value="PZW37833.1"/>
    <property type="molecule type" value="Genomic_DNA"/>
</dbReference>